<comment type="caution">
    <text evidence="2">The sequence shown here is derived from an EMBL/GenBank/DDBJ whole genome shotgun (WGS) entry which is preliminary data.</text>
</comment>
<evidence type="ECO:0000256" key="1">
    <source>
        <dbReference type="SAM" id="SignalP"/>
    </source>
</evidence>
<gene>
    <name evidence="2" type="ORF">GFB56_22705</name>
</gene>
<organism evidence="2 3">
    <name type="scientific">Ensifer canadensis</name>
    <dbReference type="NCBI Taxonomy" id="555315"/>
    <lineage>
        <taxon>Bacteria</taxon>
        <taxon>Pseudomonadati</taxon>
        <taxon>Pseudomonadota</taxon>
        <taxon>Alphaproteobacteria</taxon>
        <taxon>Hyphomicrobiales</taxon>
        <taxon>Rhizobiaceae</taxon>
        <taxon>Sinorhizobium/Ensifer group</taxon>
        <taxon>Ensifer</taxon>
    </lineage>
</organism>
<proteinExistence type="predicted"/>
<accession>A0AAW4FQK5</accession>
<dbReference type="Proteomes" id="UP000744980">
    <property type="component" value="Unassembled WGS sequence"/>
</dbReference>
<dbReference type="RefSeq" id="WP_025430090.1">
    <property type="nucleotide sequence ID" value="NZ_CP083374.1"/>
</dbReference>
<sequence>MKILLSTLALSGHLISSAVAEDGKIPAYFVLDQTYGGGFDTAAWQAAIDAIKGHGRLVHTYNFAGDKQVVSQAQQDVAKANAQKPIYLVNEKVAKDSTELRQSLATFKEQLRNDTNSKGSQVVAEWPMCALVEQGSEGAVRAMQGGVILLIDHPQAAAHCYAMVQSYFLTPAAPDGKRAAPVSVDATTVAMQAKLPPMKLARHILADKAASKRGDFVERPTNVFKPGEEIFVYAYFENVGRINVGTPMSSYEIGLDIEVRDPAGKVLRTFPDAHVFKAESPPPFPVSAKHFTNFATAGIALHDPGDYVVAYIFHDRSRPETPPVTAAFEVTVK</sequence>
<evidence type="ECO:0000313" key="2">
    <source>
        <dbReference type="EMBL" id="MBM3093574.1"/>
    </source>
</evidence>
<dbReference type="AlphaFoldDB" id="A0AAW4FQK5"/>
<protein>
    <submittedName>
        <fullName evidence="2">Uncharacterized protein</fullName>
    </submittedName>
</protein>
<keyword evidence="3" id="KW-1185">Reference proteome</keyword>
<evidence type="ECO:0000313" key="3">
    <source>
        <dbReference type="Proteomes" id="UP000744980"/>
    </source>
</evidence>
<reference evidence="2 3" key="1">
    <citation type="submission" date="2020-01" db="EMBL/GenBank/DDBJ databases">
        <title>Draft genome assembly of Ensifer adhaerens T173.</title>
        <authorList>
            <person name="Craig J.E."/>
            <person name="Stinchcombe J.R."/>
        </authorList>
    </citation>
    <scope>NUCLEOTIDE SEQUENCE [LARGE SCALE GENOMIC DNA]</scope>
    <source>
        <strain evidence="2 3">T173</strain>
    </source>
</reference>
<keyword evidence="1" id="KW-0732">Signal</keyword>
<name>A0AAW4FQK5_9HYPH</name>
<feature type="chain" id="PRO_5043542930" evidence="1">
    <location>
        <begin position="21"/>
        <end position="333"/>
    </location>
</feature>
<dbReference type="EMBL" id="WXFA01000017">
    <property type="protein sequence ID" value="MBM3093574.1"/>
    <property type="molecule type" value="Genomic_DNA"/>
</dbReference>
<feature type="signal peptide" evidence="1">
    <location>
        <begin position="1"/>
        <end position="20"/>
    </location>
</feature>